<evidence type="ECO:0000313" key="3">
    <source>
        <dbReference type="Proteomes" id="UP000768180"/>
    </source>
</evidence>
<accession>A0ABX2GE71</accession>
<dbReference type="RefSeq" id="WP_173829881.1">
    <property type="nucleotide sequence ID" value="NZ_JAAITQ010000015.1"/>
</dbReference>
<gene>
    <name evidence="2" type="ORF">G5B05_09320</name>
</gene>
<protein>
    <submittedName>
        <fullName evidence="2">Uncharacterized protein</fullName>
    </submittedName>
</protein>
<dbReference type="Proteomes" id="UP000768180">
    <property type="component" value="Unassembled WGS sequence"/>
</dbReference>
<keyword evidence="3" id="KW-1185">Reference proteome</keyword>
<organism evidence="2 3">
    <name type="scientific">Fusicatenibacter saccharivorans</name>
    <dbReference type="NCBI Taxonomy" id="1150298"/>
    <lineage>
        <taxon>Bacteria</taxon>
        <taxon>Bacillati</taxon>
        <taxon>Bacillota</taxon>
        <taxon>Clostridia</taxon>
        <taxon>Lachnospirales</taxon>
        <taxon>Lachnospiraceae</taxon>
        <taxon>Fusicatenibacter</taxon>
    </lineage>
</organism>
<proteinExistence type="predicted"/>
<evidence type="ECO:0000256" key="1">
    <source>
        <dbReference type="SAM" id="SignalP"/>
    </source>
</evidence>
<evidence type="ECO:0000313" key="2">
    <source>
        <dbReference type="EMBL" id="NSE16603.1"/>
    </source>
</evidence>
<reference evidence="2 3" key="1">
    <citation type="journal article" date="2020" name="Cell Host Microbe">
        <title>Functional and Genomic Variation between Human-Derived Isolates of Lachnospiraceae Reveals Inter- and Intra-Species Diversity.</title>
        <authorList>
            <person name="Sorbara M.T."/>
            <person name="Littmann E.R."/>
            <person name="Fontana E."/>
            <person name="Moody T.U."/>
            <person name="Kohout C.E."/>
            <person name="Gjonbalaj M."/>
            <person name="Eaton V."/>
            <person name="Seok R."/>
            <person name="Leiner I.M."/>
            <person name="Pamer E.G."/>
        </authorList>
    </citation>
    <scope>NUCLEOTIDE SEQUENCE [LARGE SCALE GENOMIC DNA]</scope>
    <source>
        <strain evidence="2 3">MSK.14.54</strain>
    </source>
</reference>
<feature type="signal peptide" evidence="1">
    <location>
        <begin position="1"/>
        <end position="24"/>
    </location>
</feature>
<dbReference type="EMBL" id="JAAITQ010000015">
    <property type="protein sequence ID" value="NSE16603.1"/>
    <property type="molecule type" value="Genomic_DNA"/>
</dbReference>
<name>A0ABX2GE71_9FIRM</name>
<keyword evidence="1" id="KW-0732">Signal</keyword>
<feature type="chain" id="PRO_5045422070" evidence="1">
    <location>
        <begin position="25"/>
        <end position="759"/>
    </location>
</feature>
<comment type="caution">
    <text evidence="2">The sequence shown here is derived from an EMBL/GenBank/DDBJ whole genome shotgun (WGS) entry which is preliminary data.</text>
</comment>
<sequence>MKRILAAMLIISMTAGMTLQNVKASDEEVYYSESQIESIAQNYTENESLFEKCLCSDEGIAYWKMMHKINADHAFTWALDISSKMIEEYPDKKRYAEILSCLISMQTGNVVEQVSEQSRFDHLKDTEDITWNAMEIANELVGKTGVIGSINDIVGKIFDGTSTVIKSKEIAKYYETIFQDYAESTMFLDAIVSYSENSELKEVAGELKKASDSLLEKRLECLADISEEVAEYEAKIFYENLGVELLKQSDVYNTDDSVKFFADEAIKITENFSDAKLAFNVMIYAGNLAAGTNNTYNRYQEMKVVADISDALLKASEAVEVPNDTTADEVNALNEKCYYYKSLIVNHARGEYLVHQLLMKDAEGVSSFRWLQEYFSGNGMKTDEWYDSQIEVLVKCYNAINNIFQVEEVHDTIEVSDYLKSYDQLKELLAMQPVDYWQFPDSESYMVDDFYVEWKNNIFSMKNEGASYVTLYGTALGDSMTEAEQALTENGWVTYTESESGHSYLTLIEEELYYVELDADENGNLKDWYLNNWPEGEGIAKALENLTGEKTDQEDSWKSAYLNYIETNTQIEDPEKGTHREIYKLLDLNGDGLPELYINFGSTAGGDAILSYFNGEIVEQKMYNYGFRYIEGANLFRDFGGHMDEYYDKIYTLENGNFVLLYSGEYGAEDNSKVEYGAEDNSKVEYGDDGMPVYRYFWENEEVSSEEYERKLNEVYDTEKEVKIFQDAQYDSEKGRYVGNGLCDYQEIIEAIEETSVLN</sequence>